<dbReference type="AlphaFoldDB" id="A0A1Y2B2M5"/>
<dbReference type="GO" id="GO:0015031">
    <property type="term" value="P:protein transport"/>
    <property type="evidence" value="ECO:0007669"/>
    <property type="project" value="InterPro"/>
</dbReference>
<evidence type="ECO:0008006" key="10">
    <source>
        <dbReference type="Google" id="ProtNLM"/>
    </source>
</evidence>
<keyword evidence="4 7" id="KW-1133">Transmembrane helix</keyword>
<evidence type="ECO:0000256" key="6">
    <source>
        <dbReference type="ARBA" id="ARBA00023180"/>
    </source>
</evidence>
<name>A0A1Y2B2M5_9TREE</name>
<accession>A0A1Y2B2M5</accession>
<feature type="transmembrane region" description="Helical" evidence="7">
    <location>
        <begin position="81"/>
        <end position="100"/>
    </location>
</feature>
<evidence type="ECO:0000256" key="3">
    <source>
        <dbReference type="ARBA" id="ARBA00022692"/>
    </source>
</evidence>
<keyword evidence="9" id="KW-1185">Reference proteome</keyword>
<comment type="caution">
    <text evidence="8">The sequence shown here is derived from an EMBL/GenBank/DDBJ whole genome shotgun (WGS) entry which is preliminary data.</text>
</comment>
<comment type="subcellular location">
    <subcellularLocation>
        <location evidence="1">Membrane</location>
        <topology evidence="1">Multi-pass membrane protein</topology>
    </subcellularLocation>
</comment>
<evidence type="ECO:0000313" key="9">
    <source>
        <dbReference type="Proteomes" id="UP000193986"/>
    </source>
</evidence>
<dbReference type="InterPro" id="IPR051380">
    <property type="entry name" value="pH-response_reg_palI/RIM9"/>
</dbReference>
<dbReference type="GO" id="GO:0005789">
    <property type="term" value="C:endoplasmic reticulum membrane"/>
    <property type="evidence" value="ECO:0007669"/>
    <property type="project" value="InterPro"/>
</dbReference>
<dbReference type="InterPro" id="IPR018469">
    <property type="entry name" value="Dual_oxidase_maturation_fac"/>
</dbReference>
<evidence type="ECO:0000256" key="1">
    <source>
        <dbReference type="ARBA" id="ARBA00004141"/>
    </source>
</evidence>
<dbReference type="GO" id="GO:0032153">
    <property type="term" value="C:cell division site"/>
    <property type="evidence" value="ECO:0007669"/>
    <property type="project" value="TreeGrafter"/>
</dbReference>
<comment type="similarity">
    <text evidence="2">Belongs to the DUOXA family.</text>
</comment>
<dbReference type="EMBL" id="MCFC01000028">
    <property type="protein sequence ID" value="ORY28984.1"/>
    <property type="molecule type" value="Genomic_DNA"/>
</dbReference>
<dbReference type="InParanoid" id="A0A1Y2B2M5"/>
<evidence type="ECO:0000256" key="5">
    <source>
        <dbReference type="ARBA" id="ARBA00023136"/>
    </source>
</evidence>
<dbReference type="Pfam" id="PF10204">
    <property type="entry name" value="DuoxA"/>
    <property type="match status" value="1"/>
</dbReference>
<dbReference type="Proteomes" id="UP000193986">
    <property type="component" value="Unassembled WGS sequence"/>
</dbReference>
<proteinExistence type="inferred from homology"/>
<feature type="transmembrane region" description="Helical" evidence="7">
    <location>
        <begin position="155"/>
        <end position="177"/>
    </location>
</feature>
<keyword evidence="6" id="KW-0325">Glycoprotein</keyword>
<protein>
    <recommendedName>
        <fullName evidence="10">SUR7/PalI family-domain-containing protein</fullName>
    </recommendedName>
</protein>
<evidence type="ECO:0000256" key="7">
    <source>
        <dbReference type="SAM" id="Phobius"/>
    </source>
</evidence>
<dbReference type="GO" id="GO:0005886">
    <property type="term" value="C:plasma membrane"/>
    <property type="evidence" value="ECO:0007669"/>
    <property type="project" value="TreeGrafter"/>
</dbReference>
<reference evidence="8 9" key="1">
    <citation type="submission" date="2016-07" db="EMBL/GenBank/DDBJ databases">
        <title>Pervasive Adenine N6-methylation of Active Genes in Fungi.</title>
        <authorList>
            <consortium name="DOE Joint Genome Institute"/>
            <person name="Mondo S.J."/>
            <person name="Dannebaum R.O."/>
            <person name="Kuo R.C."/>
            <person name="Labutti K."/>
            <person name="Haridas S."/>
            <person name="Kuo A."/>
            <person name="Salamov A."/>
            <person name="Ahrendt S.R."/>
            <person name="Lipzen A."/>
            <person name="Sullivan W."/>
            <person name="Andreopoulos W.B."/>
            <person name="Clum A."/>
            <person name="Lindquist E."/>
            <person name="Daum C."/>
            <person name="Ramamoorthy G.K."/>
            <person name="Gryganskyi A."/>
            <person name="Culley D."/>
            <person name="Magnuson J.K."/>
            <person name="James T.Y."/>
            <person name="O'Malley M.A."/>
            <person name="Stajich J.E."/>
            <person name="Spatafora J.W."/>
            <person name="Visel A."/>
            <person name="Grigoriev I.V."/>
        </authorList>
    </citation>
    <scope>NUCLEOTIDE SEQUENCE [LARGE SCALE GENOMIC DNA]</scope>
    <source>
        <strain evidence="8 9">68-887.2</strain>
    </source>
</reference>
<feature type="transmembrane region" description="Helical" evidence="7">
    <location>
        <begin position="112"/>
        <end position="135"/>
    </location>
</feature>
<dbReference type="GO" id="GO:0035838">
    <property type="term" value="C:growing cell tip"/>
    <property type="evidence" value="ECO:0007669"/>
    <property type="project" value="TreeGrafter"/>
</dbReference>
<dbReference type="PANTHER" id="PTHR28013">
    <property type="entry name" value="PROTEIN DCV1-RELATED"/>
    <property type="match status" value="1"/>
</dbReference>
<keyword evidence="5 7" id="KW-0472">Membrane</keyword>
<dbReference type="OrthoDB" id="2573621at2759"/>
<evidence type="ECO:0000313" key="8">
    <source>
        <dbReference type="EMBL" id="ORY28984.1"/>
    </source>
</evidence>
<gene>
    <name evidence="8" type="ORF">BCR39DRAFT_533429</name>
</gene>
<evidence type="ECO:0000256" key="2">
    <source>
        <dbReference type="ARBA" id="ARBA00009816"/>
    </source>
</evidence>
<evidence type="ECO:0000256" key="4">
    <source>
        <dbReference type="ARBA" id="ARBA00022989"/>
    </source>
</evidence>
<keyword evidence="3 7" id="KW-0812">Transmembrane</keyword>
<dbReference type="PANTHER" id="PTHR28013:SF4">
    <property type="entry name" value="MARVEL DOMAIN-CONTAINING PROTEIN"/>
    <property type="match status" value="1"/>
</dbReference>
<organism evidence="8 9">
    <name type="scientific">Naematelia encephala</name>
    <dbReference type="NCBI Taxonomy" id="71784"/>
    <lineage>
        <taxon>Eukaryota</taxon>
        <taxon>Fungi</taxon>
        <taxon>Dikarya</taxon>
        <taxon>Basidiomycota</taxon>
        <taxon>Agaricomycotina</taxon>
        <taxon>Tremellomycetes</taxon>
        <taxon>Tremellales</taxon>
        <taxon>Naemateliaceae</taxon>
        <taxon>Naematelia</taxon>
    </lineage>
</organism>
<sequence length="204" mass="22760">MTRRYPASLGLGAFLVLAATLFFWVSAFSVPYIKSLSYLHSDGNGVKYGNFGWCKTDNSLCFKHDGYAWHPEFIGGKHTTGALIFVALTAAFGTLAWLSILHSIYNLSSGFLSAFLTGLTALCATISFFIVVVVFGVAHHRFKHEGLSPHYGGAFPLVIVGWLVYLIALPLIIIGWIRERHYRREIVATEGVTTTEITHKRRWF</sequence>